<organism evidence="3">
    <name type="scientific">viral metagenome</name>
    <dbReference type="NCBI Taxonomy" id="1070528"/>
    <lineage>
        <taxon>unclassified sequences</taxon>
        <taxon>metagenomes</taxon>
        <taxon>organismal metagenomes</taxon>
    </lineage>
</organism>
<keyword evidence="2" id="KW-0812">Transmembrane</keyword>
<feature type="compositionally biased region" description="Low complexity" evidence="1">
    <location>
        <begin position="167"/>
        <end position="185"/>
    </location>
</feature>
<reference evidence="3" key="1">
    <citation type="journal article" date="2020" name="Nature">
        <title>Giant virus diversity and host interactions through global metagenomics.</title>
        <authorList>
            <person name="Schulz F."/>
            <person name="Roux S."/>
            <person name="Paez-Espino D."/>
            <person name="Jungbluth S."/>
            <person name="Walsh D.A."/>
            <person name="Denef V.J."/>
            <person name="McMahon K.D."/>
            <person name="Konstantinidis K.T."/>
            <person name="Eloe-Fadrosh E.A."/>
            <person name="Kyrpides N.C."/>
            <person name="Woyke T."/>
        </authorList>
    </citation>
    <scope>NUCLEOTIDE SEQUENCE</scope>
    <source>
        <strain evidence="3">GVMAG-M-3300023184-18</strain>
    </source>
</reference>
<dbReference type="AlphaFoldDB" id="A0A6C0I2C4"/>
<evidence type="ECO:0000313" key="3">
    <source>
        <dbReference type="EMBL" id="QHT86939.1"/>
    </source>
</evidence>
<proteinExistence type="predicted"/>
<sequence length="269" mass="30924">MISFHFISFHFISFHFISFHFISFHFISFHFISFHFISFYLTFYFLSCILHCKKYKLKTYYLTLQSSVHQATPPQEIMTPVTRQTASIHIGSHTSRYDYLNAARKNIATDDNKQQDYDQECFDGGDDAGVSISTRTTRNSKLKHQQQHQQQQQQQTATFTKKSKTVAFANQNQNQEQEPAQASAQEQRKHQATGKRVSKRQAAKYDAHIEAVEAADILASIAAAAASASKKERTPPYWTRQHEKAKAGARLQKAMSSVLQSDYFECEFV</sequence>
<feature type="region of interest" description="Disordered" evidence="1">
    <location>
        <begin position="137"/>
        <end position="200"/>
    </location>
</feature>
<evidence type="ECO:0000256" key="1">
    <source>
        <dbReference type="SAM" id="MobiDB-lite"/>
    </source>
</evidence>
<accession>A0A6C0I2C4</accession>
<feature type="transmembrane region" description="Helical" evidence="2">
    <location>
        <begin position="7"/>
        <end position="27"/>
    </location>
</feature>
<keyword evidence="2" id="KW-1133">Transmembrane helix</keyword>
<dbReference type="EMBL" id="MN740078">
    <property type="protein sequence ID" value="QHT86939.1"/>
    <property type="molecule type" value="Genomic_DNA"/>
</dbReference>
<name>A0A6C0I2C4_9ZZZZ</name>
<evidence type="ECO:0000256" key="2">
    <source>
        <dbReference type="SAM" id="Phobius"/>
    </source>
</evidence>
<feature type="transmembrane region" description="Helical" evidence="2">
    <location>
        <begin position="33"/>
        <end position="52"/>
    </location>
</feature>
<feature type="compositionally biased region" description="Basic residues" evidence="1">
    <location>
        <begin position="190"/>
        <end position="200"/>
    </location>
</feature>
<protein>
    <submittedName>
        <fullName evidence="3">Uncharacterized protein</fullName>
    </submittedName>
</protein>
<keyword evidence="2" id="KW-0472">Membrane</keyword>